<gene>
    <name evidence="1" type="ORF">L3Q82_000578</name>
</gene>
<organism evidence="1 2">
    <name type="scientific">Scortum barcoo</name>
    <name type="common">barcoo grunter</name>
    <dbReference type="NCBI Taxonomy" id="214431"/>
    <lineage>
        <taxon>Eukaryota</taxon>
        <taxon>Metazoa</taxon>
        <taxon>Chordata</taxon>
        <taxon>Craniata</taxon>
        <taxon>Vertebrata</taxon>
        <taxon>Euteleostomi</taxon>
        <taxon>Actinopterygii</taxon>
        <taxon>Neopterygii</taxon>
        <taxon>Teleostei</taxon>
        <taxon>Neoteleostei</taxon>
        <taxon>Acanthomorphata</taxon>
        <taxon>Eupercaria</taxon>
        <taxon>Centrarchiformes</taxon>
        <taxon>Terapontoidei</taxon>
        <taxon>Terapontidae</taxon>
        <taxon>Scortum</taxon>
    </lineage>
</organism>
<proteinExistence type="predicted"/>
<comment type="caution">
    <text evidence="1">The sequence shown here is derived from an EMBL/GenBank/DDBJ whole genome shotgun (WGS) entry which is preliminary data.</text>
</comment>
<evidence type="ECO:0000313" key="2">
    <source>
        <dbReference type="Proteomes" id="UP000831701"/>
    </source>
</evidence>
<keyword evidence="2" id="KW-1185">Reference proteome</keyword>
<evidence type="ECO:0000313" key="1">
    <source>
        <dbReference type="EMBL" id="KAI3366437.1"/>
    </source>
</evidence>
<accession>A0ACB8WF18</accession>
<protein>
    <submittedName>
        <fullName evidence="1">Uncharacterized protein</fullName>
    </submittedName>
</protein>
<dbReference type="Proteomes" id="UP000831701">
    <property type="component" value="Chromosome 10"/>
</dbReference>
<sequence length="1686" mass="187183">MEVTPRVRDGGKWGRGQSSLSNDQSGGNPVRRLTVTPSFNLPTPSVRQHVESPSPPSVVALFVSTIPYHKRVRLPKAGAPELGALKRFLEIEMNARRRGGKPNRGGGRFNKPRGGGGGGRGGGGGGGGRKGGAGHWDDDDDFSLDFGPARSSRPGKGRGAGGRYGGRGRGGRDRDRGDRDGGKSSGKALPRSLARTRTSPKPGDGIRPEVSGMPLQRIFMTNENQEQLKELLRDLQTHDFDEAYDESGSEYSGGEENEEEFDLLDHREEGQFWATNDEPVERAESPENEPYESDDERPTPEPVISLFAIGKLCRYGFDRERSKQALESGGGDFGATLEQLLHQVFSERYGQKAVSPEGLEGVPMDECLSQRQEEALALTAIYGERFSERIANAVWTVSLDLSFLSDSAARKGGKGGSRGGEGDVHIRDVCRFFLKGQGCRFGDKCRFKHQLPTKGRPGAGSPDLKGPSQPGFSSYSPLEYELEVRFPKGNRYPFQAPIVAFCTTDESVGAAGRLSVTERLFGEALAAAKSSEPVVYTLITICEDETTMKELLAVSHHKYSIPPPVMAVPPPSLAIAKSKSVRSSASEENRSSSNQTNSRRNAPLNNQRPTDLKEAGEAEELDERDDEDEDEAVPVETESYVNLRKKMVTKHNLKIDNLLQENSKLCREFQKKRSSRRFKSMLEQRRKLPAWQEQDNILNQLERCQVLVVSGMTGCGKTTQIPQFILDASLSGGAEQVANIICTQPRRISAISVAQRVAQERAEHLGNSVGYQIRLESVRTSATRLLYCTTGVLLRRLEGEADLKGVTHVIVDEVHERTEESDFLLLVLKDLIVQRKDLKIILMSATLNANLFSEYFYNCPTIHIPGRTFPVDQFFLEDAIAKTGYVIEDGSPYMRSGKQNSSSTSGRGSKGVARDVVDDLGDDVWNFMSFCKKDFVKDSIPDQQLGLQELTMRYKDTKKSVLKTMAAMDLDKINMDLVESLLEWIVDGKNNYPPGAVLVFLPGLAEIKMLYEQLKSNRMFNNRGASRCEVYPLHSTLSNEEQQAVFSRPPEGVTKIIISTNIAETSVTIDDVVYVIDSGKMKEKRYDASKSMESLEDSWVSRANALQRKGRAGRVASGVCFHLFTSHCFQHQLANQQLPEIQRVPLEQLCLRIKILDVFAERTLESVFSRLIEPPAMGSLDAAKQRLQDLGALTADEKLTPLGYHLACLPVDVRIGKLMLFGAIFRCLDPALTIAASLAFKSPFVSPWDKREEANEKKLAFAVANSDHLALLQAYKGWCCAAKNGNQAGFLYCRENFLSWRGLQEIASLKRQFAELLSDIGFIKEGLRARTIERMSSKGTDGVLEATGPEANLNSENIRLMSAMLCAALYPNVVQVRAPQGNYKMTSKGAMKMQPKANELRFMTKNDGGVHVHPSSVNYTVRHYNSPYLVYHEKVKTSRVFIRDCSMVSVYPLVLFGGGQVNVELHKGEFVISLDDGWIRFAASSHQVAELVKELRWELDQLLEDKIRNPSMDLCSCPRGSRIIHMIVHLITTQKCAGWWVRPTPSFMSESALSLRQQGTNKWGITVPVEAIQLPRTTVPSPELINNLLIQKVTLTYFTMPTKSRKSRSHSSSPAKKAGSSKAPKKRSSSAKPTKTEVDILSPAAMENVYYISHNAVDCLQFRGFGWENAKKKKKKKKGTKRKKKK</sequence>
<name>A0ACB8WF18_9TELE</name>
<dbReference type="EMBL" id="CM041540">
    <property type="protein sequence ID" value="KAI3366437.1"/>
    <property type="molecule type" value="Genomic_DNA"/>
</dbReference>
<reference evidence="1" key="1">
    <citation type="submission" date="2022-04" db="EMBL/GenBank/DDBJ databases">
        <title>Jade perch genome.</title>
        <authorList>
            <person name="Chao B."/>
        </authorList>
    </citation>
    <scope>NUCLEOTIDE SEQUENCE</scope>
    <source>
        <strain evidence="1">CB-2022</strain>
    </source>
</reference>